<evidence type="ECO:0000256" key="1">
    <source>
        <dbReference type="SAM" id="MobiDB-lite"/>
    </source>
</evidence>
<feature type="non-terminal residue" evidence="2">
    <location>
        <position position="59"/>
    </location>
</feature>
<name>A0A812XJ06_SYMPI</name>
<feature type="region of interest" description="Disordered" evidence="1">
    <location>
        <begin position="39"/>
        <end position="59"/>
    </location>
</feature>
<keyword evidence="3" id="KW-1185">Reference proteome</keyword>
<comment type="caution">
    <text evidence="2">The sequence shown here is derived from an EMBL/GenBank/DDBJ whole genome shotgun (WGS) entry which is preliminary data.</text>
</comment>
<protein>
    <submittedName>
        <fullName evidence="2">Cacna1c protein</fullName>
    </submittedName>
</protein>
<organism evidence="2 3">
    <name type="scientific">Symbiodinium pilosum</name>
    <name type="common">Dinoflagellate</name>
    <dbReference type="NCBI Taxonomy" id="2952"/>
    <lineage>
        <taxon>Eukaryota</taxon>
        <taxon>Sar</taxon>
        <taxon>Alveolata</taxon>
        <taxon>Dinophyceae</taxon>
        <taxon>Suessiales</taxon>
        <taxon>Symbiodiniaceae</taxon>
        <taxon>Symbiodinium</taxon>
    </lineage>
</organism>
<dbReference type="OrthoDB" id="418238at2759"/>
<gene>
    <name evidence="2" type="primary">Cacna1c</name>
    <name evidence="2" type="ORF">SPIL2461_LOCUS20952</name>
</gene>
<reference evidence="2" key="1">
    <citation type="submission" date="2021-02" db="EMBL/GenBank/DDBJ databases">
        <authorList>
            <person name="Dougan E. K."/>
            <person name="Rhodes N."/>
            <person name="Thang M."/>
            <person name="Chan C."/>
        </authorList>
    </citation>
    <scope>NUCLEOTIDE SEQUENCE</scope>
</reference>
<dbReference type="EMBL" id="CAJNIZ010045805">
    <property type="protein sequence ID" value="CAE7730441.1"/>
    <property type="molecule type" value="Genomic_DNA"/>
</dbReference>
<dbReference type="Proteomes" id="UP000649617">
    <property type="component" value="Unassembled WGS sequence"/>
</dbReference>
<evidence type="ECO:0000313" key="2">
    <source>
        <dbReference type="EMBL" id="CAE7730441.1"/>
    </source>
</evidence>
<dbReference type="AlphaFoldDB" id="A0A812XJ06"/>
<sequence length="59" mass="6273">HESADNIDWNDILKAVAVPLDKAALSAAEGERVEKELEGLLVSRPEEGEPSVTSDDAGK</sequence>
<proteinExistence type="predicted"/>
<evidence type="ECO:0000313" key="3">
    <source>
        <dbReference type="Proteomes" id="UP000649617"/>
    </source>
</evidence>
<accession>A0A812XJ06</accession>
<feature type="non-terminal residue" evidence="2">
    <location>
        <position position="1"/>
    </location>
</feature>